<evidence type="ECO:0000256" key="10">
    <source>
        <dbReference type="RuleBase" id="RU004136"/>
    </source>
</evidence>
<evidence type="ECO:0000256" key="7">
    <source>
        <dbReference type="HAMAP-Rule" id="MF_00208"/>
    </source>
</evidence>
<dbReference type="Gene3D" id="3.90.190.20">
    <property type="entry name" value="Mur ligase, C-terminal domain"/>
    <property type="match status" value="2"/>
</dbReference>
<dbReference type="EC" id="6.3.2.13" evidence="7"/>
<gene>
    <name evidence="8" type="primary">murF</name>
    <name evidence="7" type="synonym">murE</name>
    <name evidence="14" type="ORF">CKA81_09740</name>
</gene>
<comment type="function">
    <text evidence="8 10">Involved in cell wall formation. Catalyzes the final step in the synthesis of UDP-N-acetylmuramoyl-pentapeptide, the precursor of murein.</text>
</comment>
<dbReference type="PANTHER" id="PTHR23135:SF4">
    <property type="entry name" value="UDP-N-ACETYLMURAMOYL-L-ALANYL-D-GLUTAMATE--2,6-DIAMINOPIMELATE LIGASE MURE HOMOLOG, CHLOROPLASTIC"/>
    <property type="match status" value="1"/>
</dbReference>
<dbReference type="GO" id="GO:0071555">
    <property type="term" value="P:cell wall organization"/>
    <property type="evidence" value="ECO:0007669"/>
    <property type="project" value="UniProtKB-KW"/>
</dbReference>
<dbReference type="NCBIfam" id="NF001126">
    <property type="entry name" value="PRK00139.1-4"/>
    <property type="match status" value="1"/>
</dbReference>
<dbReference type="PANTHER" id="PTHR23135">
    <property type="entry name" value="MUR LIGASE FAMILY MEMBER"/>
    <property type="match status" value="1"/>
</dbReference>
<dbReference type="NCBIfam" id="TIGR01085">
    <property type="entry name" value="murE"/>
    <property type="match status" value="1"/>
</dbReference>
<keyword evidence="7" id="KW-0460">Magnesium</keyword>
<feature type="short sequence motif" description="Meso-diaminopimelate recognition motif" evidence="7">
    <location>
        <begin position="413"/>
        <end position="416"/>
    </location>
</feature>
<dbReference type="GO" id="GO:0047480">
    <property type="term" value="F:UDP-N-acetylmuramoyl-tripeptide-D-alanyl-D-alanine ligase activity"/>
    <property type="evidence" value="ECO:0007669"/>
    <property type="project" value="UniProtKB-UniRule"/>
</dbReference>
<dbReference type="GO" id="GO:0000287">
    <property type="term" value="F:magnesium ion binding"/>
    <property type="evidence" value="ECO:0007669"/>
    <property type="project" value="UniProtKB-UniRule"/>
</dbReference>
<feature type="binding site" evidence="7">
    <location>
        <position position="389"/>
    </location>
    <ligand>
        <name>meso-2,6-diaminopimelate</name>
        <dbReference type="ChEBI" id="CHEBI:57791"/>
    </ligand>
</feature>
<dbReference type="HAMAP" id="MF_00208">
    <property type="entry name" value="MurE"/>
    <property type="match status" value="1"/>
</dbReference>
<feature type="binding site" evidence="7">
    <location>
        <begin position="150"/>
        <end position="151"/>
    </location>
    <ligand>
        <name>UDP-N-acetyl-alpha-D-muramoyl-L-alanyl-D-glutamate</name>
        <dbReference type="ChEBI" id="CHEBI:83900"/>
    </ligand>
</feature>
<dbReference type="Pfam" id="PF08245">
    <property type="entry name" value="Mur_ligase_M"/>
    <property type="match status" value="2"/>
</dbReference>
<comment type="catalytic activity">
    <reaction evidence="7">
        <text>UDP-N-acetyl-alpha-D-muramoyl-L-alanyl-D-glutamate + meso-2,6-diaminopimelate + ATP = UDP-N-acetyl-alpha-D-muramoyl-L-alanyl-gamma-D-glutamyl-meso-2,6-diaminopimelate + ADP + phosphate + H(+)</text>
        <dbReference type="Rhea" id="RHEA:23676"/>
        <dbReference type="ChEBI" id="CHEBI:15378"/>
        <dbReference type="ChEBI" id="CHEBI:30616"/>
        <dbReference type="ChEBI" id="CHEBI:43474"/>
        <dbReference type="ChEBI" id="CHEBI:57791"/>
        <dbReference type="ChEBI" id="CHEBI:83900"/>
        <dbReference type="ChEBI" id="CHEBI:83905"/>
        <dbReference type="ChEBI" id="CHEBI:456216"/>
        <dbReference type="EC" id="6.3.2.13"/>
    </reaction>
</comment>
<keyword evidence="5 8" id="KW-0131">Cell cycle</keyword>
<dbReference type="InterPro" id="IPR000713">
    <property type="entry name" value="Mur_ligase_N"/>
</dbReference>
<keyword evidence="8" id="KW-0547">Nucleotide-binding</keyword>
<dbReference type="EMBL" id="CP022987">
    <property type="protein sequence ID" value="QAA94085.1"/>
    <property type="molecule type" value="Genomic_DNA"/>
</dbReference>
<keyword evidence="8 14" id="KW-0436">Ligase</keyword>
<dbReference type="GO" id="GO:0008765">
    <property type="term" value="F:UDP-N-acetylmuramoylalanyl-D-glutamate-2,6-diaminopimelate ligase activity"/>
    <property type="evidence" value="ECO:0007669"/>
    <property type="project" value="UniProtKB-UniRule"/>
</dbReference>
<dbReference type="GO" id="GO:0008360">
    <property type="term" value="P:regulation of cell shape"/>
    <property type="evidence" value="ECO:0007669"/>
    <property type="project" value="UniProtKB-KW"/>
</dbReference>
<feature type="modified residue" description="N6-carboxylysine" evidence="7">
    <location>
        <position position="217"/>
    </location>
</feature>
<feature type="binding site" evidence="7">
    <location>
        <position position="24"/>
    </location>
    <ligand>
        <name>UDP-N-acetyl-alpha-D-muramoyl-L-alanyl-D-glutamate</name>
        <dbReference type="ChEBI" id="CHEBI:83900"/>
    </ligand>
</feature>
<feature type="binding site" evidence="7">
    <location>
        <position position="462"/>
    </location>
    <ligand>
        <name>meso-2,6-diaminopimelate</name>
        <dbReference type="ChEBI" id="CHEBI:57791"/>
    </ligand>
</feature>
<dbReference type="GO" id="GO:0005524">
    <property type="term" value="F:ATP binding"/>
    <property type="evidence" value="ECO:0007669"/>
    <property type="project" value="UniProtKB-UniRule"/>
</dbReference>
<feature type="binding site" evidence="7">
    <location>
        <begin position="413"/>
        <end position="416"/>
    </location>
    <ligand>
        <name>meso-2,6-diaminopimelate</name>
        <dbReference type="ChEBI" id="CHEBI:57791"/>
    </ligand>
</feature>
<dbReference type="RefSeq" id="WP_128355085.1">
    <property type="nucleotide sequence ID" value="NZ_CP022987.1"/>
</dbReference>
<evidence type="ECO:0000256" key="6">
    <source>
        <dbReference type="ARBA" id="ARBA00023316"/>
    </source>
</evidence>
<comment type="function">
    <text evidence="7">Catalyzes the addition of meso-diaminopimelic acid to the nucleotide precursor UDP-N-acetylmuramoyl-L-alanyl-D-glutamate (UMAG) in the biosynthesis of bacterial cell-wall peptidoglycan.</text>
</comment>
<comment type="caution">
    <text evidence="7">Lacks conserved residue(s) required for the propagation of feature annotation.</text>
</comment>
<feature type="binding site" evidence="7">
    <location>
        <position position="177"/>
    </location>
    <ligand>
        <name>UDP-N-acetyl-alpha-D-muramoyl-L-alanyl-D-glutamate</name>
        <dbReference type="ChEBI" id="CHEBI:83900"/>
    </ligand>
</feature>
<accession>A0A410GCS9</accession>
<comment type="similarity">
    <text evidence="1 7">Belongs to the MurCDEF family. MurE subfamily.</text>
</comment>
<evidence type="ECO:0000256" key="2">
    <source>
        <dbReference type="ARBA" id="ARBA00022618"/>
    </source>
</evidence>
<keyword evidence="3 8" id="KW-0133">Cell shape</keyword>
<dbReference type="NCBIfam" id="TIGR01143">
    <property type="entry name" value="murF"/>
    <property type="match status" value="1"/>
</dbReference>
<dbReference type="Proteomes" id="UP000283474">
    <property type="component" value="Chromosome"/>
</dbReference>
<dbReference type="GO" id="GO:0009252">
    <property type="term" value="P:peptidoglycan biosynthetic process"/>
    <property type="evidence" value="ECO:0007669"/>
    <property type="project" value="UniProtKB-UniRule"/>
</dbReference>
<feature type="domain" description="Mur ligase C-terminal" evidence="12">
    <location>
        <begin position="331"/>
        <end position="464"/>
    </location>
</feature>
<dbReference type="OrthoDB" id="9800958at2"/>
<dbReference type="NCBIfam" id="NF008896">
    <property type="entry name" value="PRK11929.1"/>
    <property type="match status" value="1"/>
</dbReference>
<reference evidence="14 15" key="1">
    <citation type="submission" date="2017-08" db="EMBL/GenBank/DDBJ databases">
        <authorList>
            <person name="Park S.-J."/>
            <person name="Kim H."/>
        </authorList>
    </citation>
    <scope>NUCLEOTIDE SEQUENCE [LARGE SCALE GENOMIC DNA]</scope>
    <source>
        <strain evidence="15">ye3</strain>
    </source>
</reference>
<feature type="binding site" evidence="7">
    <location>
        <position position="466"/>
    </location>
    <ligand>
        <name>meso-2,6-diaminopimelate</name>
        <dbReference type="ChEBI" id="CHEBI:57791"/>
    </ligand>
</feature>
<evidence type="ECO:0000259" key="13">
    <source>
        <dbReference type="Pfam" id="PF08245"/>
    </source>
</evidence>
<evidence type="ECO:0000259" key="12">
    <source>
        <dbReference type="Pfam" id="PF02875"/>
    </source>
</evidence>
<dbReference type="GO" id="GO:0008766">
    <property type="term" value="F:UDP-N-acetylmuramoylalanyl-D-glutamyl-2,6-diaminopimelate-D-alanyl-D-alanine ligase activity"/>
    <property type="evidence" value="ECO:0007669"/>
    <property type="project" value="RHEA"/>
</dbReference>
<feature type="domain" description="Mur ligase N-terminal catalytic" evidence="11">
    <location>
        <begin position="495"/>
        <end position="540"/>
    </location>
</feature>
<feature type="binding site" evidence="7">
    <location>
        <position position="183"/>
    </location>
    <ligand>
        <name>UDP-N-acetyl-alpha-D-muramoyl-L-alanyl-D-glutamate</name>
        <dbReference type="ChEBI" id="CHEBI:83900"/>
    </ligand>
</feature>
<dbReference type="GO" id="GO:0051301">
    <property type="term" value="P:cell division"/>
    <property type="evidence" value="ECO:0007669"/>
    <property type="project" value="UniProtKB-KW"/>
</dbReference>
<keyword evidence="15" id="KW-1185">Reference proteome</keyword>
<dbReference type="InterPro" id="IPR005761">
    <property type="entry name" value="UDP-N-AcMur-Glu-dNH2Pim_ligase"/>
</dbReference>
<feature type="binding site" evidence="8">
    <location>
        <begin position="577"/>
        <end position="583"/>
    </location>
    <ligand>
        <name>ATP</name>
        <dbReference type="ChEBI" id="CHEBI:30616"/>
    </ligand>
</feature>
<evidence type="ECO:0000256" key="4">
    <source>
        <dbReference type="ARBA" id="ARBA00022984"/>
    </source>
</evidence>
<feature type="domain" description="Mur ligase central" evidence="13">
    <location>
        <begin position="575"/>
        <end position="764"/>
    </location>
</feature>
<dbReference type="InterPro" id="IPR004101">
    <property type="entry name" value="Mur_ligase_C"/>
</dbReference>
<protein>
    <recommendedName>
        <fullName evidence="7 8">Multifunctional fusion protein</fullName>
    </recommendedName>
    <domain>
        <recommendedName>
            <fullName evidence="7">UDP-N-acetylmuramoyl-L-alanyl-D-glutamate--2,6-diaminopimelate ligase</fullName>
            <ecNumber evidence="7">6.3.2.13</ecNumber>
        </recommendedName>
        <alternativeName>
            <fullName evidence="7">Meso-A2pm-adding enzyme</fullName>
        </alternativeName>
        <alternativeName>
            <fullName evidence="7">Meso-diaminopimelate-adding enzyme</fullName>
        </alternativeName>
        <alternativeName>
            <fullName evidence="7">UDP-MurNAc-L-Ala-D-Glu:meso-diaminopimelate ligase</fullName>
        </alternativeName>
        <alternativeName>
            <fullName evidence="7">UDP-MurNAc-tripeptide synthetase</fullName>
        </alternativeName>
        <alternativeName>
            <fullName evidence="7">UDP-N-acetylmuramyl-tripeptide synthetase</fullName>
        </alternativeName>
    </domain>
    <domain>
        <recommendedName>
            <fullName evidence="8">UDP-N-acetylmuramoyl-tripeptide--D-alanyl-D-alanine ligase</fullName>
            <ecNumber evidence="8">6.3.2.10</ecNumber>
        </recommendedName>
        <alternativeName>
            <fullName evidence="8">D-alanyl-D-alanine-adding enzyme</fullName>
        </alternativeName>
    </domain>
</protein>
<dbReference type="EC" id="6.3.2.10" evidence="8"/>
<comment type="subcellular location">
    <subcellularLocation>
        <location evidence="8 9">Cytoplasm</location>
    </subcellularLocation>
</comment>
<dbReference type="Pfam" id="PF01225">
    <property type="entry name" value="Mur_ligase"/>
    <property type="match status" value="2"/>
</dbReference>
<comment type="cofactor">
    <cofactor evidence="7">
        <name>Mg(2+)</name>
        <dbReference type="ChEBI" id="CHEBI:18420"/>
    </cofactor>
</comment>
<name>A0A410GCS9_9BURK</name>
<keyword evidence="6 8" id="KW-0961">Cell wall biogenesis/degradation</keyword>
<dbReference type="Gene3D" id="3.40.1190.10">
    <property type="entry name" value="Mur-like, catalytic domain"/>
    <property type="match status" value="2"/>
</dbReference>
<evidence type="ECO:0000313" key="15">
    <source>
        <dbReference type="Proteomes" id="UP000283474"/>
    </source>
</evidence>
<dbReference type="InterPro" id="IPR036615">
    <property type="entry name" value="Mur_ligase_C_dom_sf"/>
</dbReference>
<dbReference type="InterPro" id="IPR036565">
    <property type="entry name" value="Mur-like_cat_sf"/>
</dbReference>
<dbReference type="SUPFAM" id="SSF63418">
    <property type="entry name" value="MurE/MurF N-terminal domain"/>
    <property type="match status" value="2"/>
</dbReference>
<evidence type="ECO:0000313" key="14">
    <source>
        <dbReference type="EMBL" id="QAA94085.1"/>
    </source>
</evidence>
<dbReference type="InterPro" id="IPR005863">
    <property type="entry name" value="UDP-N-AcMur_synth"/>
</dbReference>
<dbReference type="Pfam" id="PF02875">
    <property type="entry name" value="Mur_ligase_C"/>
    <property type="match status" value="2"/>
</dbReference>
<keyword evidence="4 8" id="KW-0573">Peptidoglycan synthesis</keyword>
<comment type="similarity">
    <text evidence="8">Belongs to the MurCDEF family. MurF subfamily.</text>
</comment>
<keyword evidence="2 8" id="KW-0132">Cell division</keyword>
<dbReference type="GO" id="GO:0005737">
    <property type="term" value="C:cytoplasm"/>
    <property type="evidence" value="ECO:0007669"/>
    <property type="project" value="UniProtKB-SubCell"/>
</dbReference>
<dbReference type="UniPathway" id="UPA00219"/>
<feature type="binding site" evidence="7">
    <location>
        <begin position="107"/>
        <end position="113"/>
    </location>
    <ligand>
        <name>ATP</name>
        <dbReference type="ChEBI" id="CHEBI:30616"/>
    </ligand>
</feature>
<comment type="pathway">
    <text evidence="8 9">Cell wall biogenesis; peptidoglycan biosynthesis.</text>
</comment>
<dbReference type="AlphaFoldDB" id="A0A410GCS9"/>
<feature type="binding site" evidence="7">
    <location>
        <position position="185"/>
    </location>
    <ligand>
        <name>UDP-N-acetyl-alpha-D-muramoyl-L-alanyl-D-glutamate</name>
        <dbReference type="ChEBI" id="CHEBI:83900"/>
    </ligand>
</feature>
<feature type="domain" description="Mur ligase central" evidence="13">
    <location>
        <begin position="105"/>
        <end position="307"/>
    </location>
</feature>
<dbReference type="KEGG" id="pus:CKA81_09740"/>
<feature type="domain" description="Mur ligase N-terminal catalytic" evidence="11">
    <location>
        <begin position="20"/>
        <end position="87"/>
    </location>
</feature>
<dbReference type="SUPFAM" id="SSF53623">
    <property type="entry name" value="MurD-like peptide ligases, catalytic domain"/>
    <property type="match status" value="2"/>
</dbReference>
<evidence type="ECO:0000256" key="8">
    <source>
        <dbReference type="HAMAP-Rule" id="MF_02019"/>
    </source>
</evidence>
<evidence type="ECO:0000256" key="5">
    <source>
        <dbReference type="ARBA" id="ARBA00023306"/>
    </source>
</evidence>
<proteinExistence type="inferred from homology"/>
<evidence type="ECO:0000256" key="9">
    <source>
        <dbReference type="RuleBase" id="RU004135"/>
    </source>
</evidence>
<evidence type="ECO:0000256" key="3">
    <source>
        <dbReference type="ARBA" id="ARBA00022960"/>
    </source>
</evidence>
<dbReference type="SUPFAM" id="SSF53244">
    <property type="entry name" value="MurD-like peptide ligases, peptide-binding domain"/>
    <property type="match status" value="2"/>
</dbReference>
<evidence type="ECO:0000259" key="11">
    <source>
        <dbReference type="Pfam" id="PF01225"/>
    </source>
</evidence>
<comment type="catalytic activity">
    <reaction evidence="8 10">
        <text>D-alanyl-D-alanine + UDP-N-acetyl-alpha-D-muramoyl-L-alanyl-gamma-D-glutamyl-meso-2,6-diaminopimelate + ATP = UDP-N-acetyl-alpha-D-muramoyl-L-alanyl-gamma-D-glutamyl-meso-2,6-diaminopimeloyl-D-alanyl-D-alanine + ADP + phosphate + H(+)</text>
        <dbReference type="Rhea" id="RHEA:28374"/>
        <dbReference type="ChEBI" id="CHEBI:15378"/>
        <dbReference type="ChEBI" id="CHEBI:30616"/>
        <dbReference type="ChEBI" id="CHEBI:43474"/>
        <dbReference type="ChEBI" id="CHEBI:57822"/>
        <dbReference type="ChEBI" id="CHEBI:61386"/>
        <dbReference type="ChEBI" id="CHEBI:83905"/>
        <dbReference type="ChEBI" id="CHEBI:456216"/>
        <dbReference type="EC" id="6.3.2.10"/>
    </reaction>
</comment>
<keyword evidence="8" id="KW-0963">Cytoplasm</keyword>
<evidence type="ECO:0000256" key="1">
    <source>
        <dbReference type="ARBA" id="ARBA00005898"/>
    </source>
</evidence>
<dbReference type="HAMAP" id="MF_02019">
    <property type="entry name" value="MurF"/>
    <property type="match status" value="1"/>
</dbReference>
<organism evidence="14 15">
    <name type="scientific">Pollutimonas thiosulfatoxidans</name>
    <dbReference type="NCBI Taxonomy" id="2028345"/>
    <lineage>
        <taxon>Bacteria</taxon>
        <taxon>Pseudomonadati</taxon>
        <taxon>Pseudomonadota</taxon>
        <taxon>Betaproteobacteria</taxon>
        <taxon>Burkholderiales</taxon>
        <taxon>Alcaligenaceae</taxon>
        <taxon>Pollutimonas</taxon>
    </lineage>
</organism>
<sequence length="930" mass="97741">MSAADIVAWLSRHVADSAHLCMDTRQLQAGDVFFACPGLSSDGRSYMEQAVALGAAAIVAEADAGRNFSEMKVPVLQVPALASLLGAVGHLWYKAPSADMTIVAVTGTNGKTTCVQWLAAALAAEAVPCGTIGTLGVFLPDGQALGGMLTTPDVLTVHRSLAAMRQAGAHVVALEASSIGLDQGRLDGVMVDIAGFTNLTHDHLDYHHTLDAYKAAKFALFQRAGLRRAIINADDSAGAELLASLPPTLAVSYSCQASSSADLQALDVHTGSYGLVFNLRASDGTAQLLTRLIAEHNVSNLLLVAGVLHELGWDLHKVVRTLATLQSVEGRLQIIESATRRPGEAPLPLVVVDYAHTPDALERALQALRTTATVRGGKIICVFGCGGNRDHAKRPIMGRIAAEFADTVVLTTDNPRMETPREIIVGIVAGMPAVPAIEPDRALAILAAVWQAEPQDVVLIAGKGHETYQEVQGVRAVFDDRQWAGLALTWLGCAGVSTDSRTLAANELFVALRGESFDGHAYLAKVQQASACAAVVEQADAAVVLPQFVVGDTQQALIRMGTAWRRRYSLPVIAVTGSNGKTTTKEMIASILRQGVGEAASLATRGNLNNHIGVPLTVLRLRDSHRAAVVELGMNHPGEIALLADIAQATVALVNNAQREHQEFMHTVEAVAHENGAVISALPQDGVAVFPGDDTYTALWSEMAGNRRVLRFGFQPDFEVYADQIQAETARTVFQVHTPMGSGAVALAVPGSHNLRNALAAAACCVAAGLPLSAIISGLEAFNPVAGRMQPRALSGGYQLIDDTYNANPDSVRAAIDVLASLPAPRVLVLGDMGEIGANSHAMHAEVGAYARERGIEALLAFGPACAHAAQAFGPAACAFDSIEALSANLATRMPANILVKGSRSTRMERVIKALDTTSINHEEGAGHAT</sequence>
<comment type="PTM">
    <text evidence="7">Carboxylation is probably crucial for Mg(2+) binding and, consequently, for the gamma-phosphate positioning of ATP.</text>
</comment>
<feature type="domain" description="Mur ligase C-terminal" evidence="12">
    <location>
        <begin position="787"/>
        <end position="903"/>
    </location>
</feature>
<dbReference type="InterPro" id="IPR013221">
    <property type="entry name" value="Mur_ligase_cen"/>
</dbReference>
<dbReference type="InterPro" id="IPR035911">
    <property type="entry name" value="MurE/MurF_N"/>
</dbReference>
<keyword evidence="8" id="KW-0067">ATP-binding</keyword>
<dbReference type="Gene3D" id="3.40.1390.10">
    <property type="entry name" value="MurE/MurF, N-terminal domain"/>
    <property type="match status" value="2"/>
</dbReference>